<reference evidence="2" key="1">
    <citation type="submission" date="2021-10" db="EMBL/GenBank/DDBJ databases">
        <title>Marinomonas pontica sp. nov., isolated from the Black Sea.</title>
        <authorList>
            <person name="Zhao L.-H."/>
            <person name="Xue J.-H."/>
        </authorList>
    </citation>
    <scope>NUCLEOTIDE SEQUENCE</scope>
    <source>
        <strain evidence="2">E8</strain>
    </source>
</reference>
<dbReference type="SUPFAM" id="SSF50800">
    <property type="entry name" value="PK beta-barrel domain-like"/>
    <property type="match status" value="1"/>
</dbReference>
<name>A0A9X1IQ53_9GAMM</name>
<dbReference type="Pfam" id="PF03473">
    <property type="entry name" value="MOSC"/>
    <property type="match status" value="1"/>
</dbReference>
<dbReference type="InterPro" id="IPR005302">
    <property type="entry name" value="MoCF_Sase_C"/>
</dbReference>
<dbReference type="Pfam" id="PF03476">
    <property type="entry name" value="MOSC_N"/>
    <property type="match status" value="1"/>
</dbReference>
<keyword evidence="3" id="KW-1185">Reference proteome</keyword>
<dbReference type="EMBL" id="JAJATW010000010">
    <property type="protein sequence ID" value="MCB5161888.1"/>
    <property type="molecule type" value="Genomic_DNA"/>
</dbReference>
<evidence type="ECO:0000259" key="1">
    <source>
        <dbReference type="PROSITE" id="PS51340"/>
    </source>
</evidence>
<dbReference type="PROSITE" id="PS51340">
    <property type="entry name" value="MOSC"/>
    <property type="match status" value="1"/>
</dbReference>
<dbReference type="GO" id="GO:0030151">
    <property type="term" value="F:molybdenum ion binding"/>
    <property type="evidence" value="ECO:0007669"/>
    <property type="project" value="InterPro"/>
</dbReference>
<dbReference type="InterPro" id="IPR005303">
    <property type="entry name" value="MOCOS_middle"/>
</dbReference>
<dbReference type="SUPFAM" id="SSF141673">
    <property type="entry name" value="MOSC N-terminal domain-like"/>
    <property type="match status" value="1"/>
</dbReference>
<dbReference type="PANTHER" id="PTHR14237:SF19">
    <property type="entry name" value="MITOCHONDRIAL AMIDOXIME REDUCING COMPONENT 1"/>
    <property type="match status" value="1"/>
</dbReference>
<gene>
    <name evidence="2" type="ORF">LG368_08230</name>
</gene>
<dbReference type="GO" id="GO:0030170">
    <property type="term" value="F:pyridoxal phosphate binding"/>
    <property type="evidence" value="ECO:0007669"/>
    <property type="project" value="InterPro"/>
</dbReference>
<sequence>MSFFLSALNIYPIKSIKGIKIDDSIVRHDGLVNDRRFVLVTPDGQFISGREYPDLTLVSASQVSPNQWQITHPEMTNSLLLNETLFLEKYKNVTVWEDSLSAQQTQDNANDWFSTLLGTEVELLFFGEQSKRYTSRRPDEPVGFADGYPFLLTTQASLDELNRTCPEVIAMSQFRPNIVVEGNEAFAEDSWKRIRIGEVEFENVKPCIRCIFTTLDPLTAKRIGRGEPLKTLGKFRLLNNQEGITFGINLIALNTGHIHLNDPVEILEYQKPDVYLDRR</sequence>
<dbReference type="PANTHER" id="PTHR14237">
    <property type="entry name" value="MOLYBDOPTERIN COFACTOR SULFURASE MOSC"/>
    <property type="match status" value="1"/>
</dbReference>
<comment type="caution">
    <text evidence="2">The sequence shown here is derived from an EMBL/GenBank/DDBJ whole genome shotgun (WGS) entry which is preliminary data.</text>
</comment>
<dbReference type="Proteomes" id="UP001139095">
    <property type="component" value="Unassembled WGS sequence"/>
</dbReference>
<dbReference type="RefSeq" id="WP_226754254.1">
    <property type="nucleotide sequence ID" value="NZ_JAJATW010000010.1"/>
</dbReference>
<dbReference type="AlphaFoldDB" id="A0A9X1IQ53"/>
<dbReference type="InterPro" id="IPR011037">
    <property type="entry name" value="Pyrv_Knase-like_insert_dom_sf"/>
</dbReference>
<dbReference type="GO" id="GO:0003824">
    <property type="term" value="F:catalytic activity"/>
    <property type="evidence" value="ECO:0007669"/>
    <property type="project" value="InterPro"/>
</dbReference>
<proteinExistence type="predicted"/>
<organism evidence="2 3">
    <name type="scientific">Marinomonas algarum</name>
    <dbReference type="NCBI Taxonomy" id="2883105"/>
    <lineage>
        <taxon>Bacteria</taxon>
        <taxon>Pseudomonadati</taxon>
        <taxon>Pseudomonadota</taxon>
        <taxon>Gammaproteobacteria</taxon>
        <taxon>Oceanospirillales</taxon>
        <taxon>Oceanospirillaceae</taxon>
        <taxon>Marinomonas</taxon>
    </lineage>
</organism>
<evidence type="ECO:0000313" key="2">
    <source>
        <dbReference type="EMBL" id="MCB5161888.1"/>
    </source>
</evidence>
<protein>
    <submittedName>
        <fullName evidence="2">MOSC domain-containing protein</fullName>
    </submittedName>
</protein>
<evidence type="ECO:0000313" key="3">
    <source>
        <dbReference type="Proteomes" id="UP001139095"/>
    </source>
</evidence>
<accession>A0A9X1IQ53</accession>
<feature type="domain" description="MOSC" evidence="1">
    <location>
        <begin position="121"/>
        <end position="267"/>
    </location>
</feature>